<dbReference type="Proteomes" id="UP000299102">
    <property type="component" value="Unassembled WGS sequence"/>
</dbReference>
<dbReference type="EMBL" id="BGZK01001634">
    <property type="protein sequence ID" value="GBP83708.1"/>
    <property type="molecule type" value="Genomic_DNA"/>
</dbReference>
<name>A0A4C1Z755_EUMVA</name>
<proteinExistence type="predicted"/>
<dbReference type="AlphaFoldDB" id="A0A4C1Z755"/>
<protein>
    <submittedName>
        <fullName evidence="1">Uncharacterized protein</fullName>
    </submittedName>
</protein>
<gene>
    <name evidence="1" type="ORF">EVAR_61643_1</name>
</gene>
<organism evidence="1 2">
    <name type="scientific">Eumeta variegata</name>
    <name type="common">Bagworm moth</name>
    <name type="synonym">Eumeta japonica</name>
    <dbReference type="NCBI Taxonomy" id="151549"/>
    <lineage>
        <taxon>Eukaryota</taxon>
        <taxon>Metazoa</taxon>
        <taxon>Ecdysozoa</taxon>
        <taxon>Arthropoda</taxon>
        <taxon>Hexapoda</taxon>
        <taxon>Insecta</taxon>
        <taxon>Pterygota</taxon>
        <taxon>Neoptera</taxon>
        <taxon>Endopterygota</taxon>
        <taxon>Lepidoptera</taxon>
        <taxon>Glossata</taxon>
        <taxon>Ditrysia</taxon>
        <taxon>Tineoidea</taxon>
        <taxon>Psychidae</taxon>
        <taxon>Oiketicinae</taxon>
        <taxon>Eumeta</taxon>
    </lineage>
</organism>
<accession>A0A4C1Z755</accession>
<keyword evidence="2" id="KW-1185">Reference proteome</keyword>
<comment type="caution">
    <text evidence="1">The sequence shown here is derived from an EMBL/GenBank/DDBJ whole genome shotgun (WGS) entry which is preliminary data.</text>
</comment>
<sequence>MAFRTVQRTKLCRCEVSHESVAMAGNRNTWEKKEGSASAEPAHRSSFCSLRETRPTMRREVIPRRRRKGYDSAALNFRDLIVTLGKDHNLIWDQDQYRKRYSVRNRNFVFHQNTKSVSSRWLVFYHLTTQFPTAHGGAVASLTLSGIPDEL</sequence>
<reference evidence="1 2" key="1">
    <citation type="journal article" date="2019" name="Commun. Biol.">
        <title>The bagworm genome reveals a unique fibroin gene that provides high tensile strength.</title>
        <authorList>
            <person name="Kono N."/>
            <person name="Nakamura H."/>
            <person name="Ohtoshi R."/>
            <person name="Tomita M."/>
            <person name="Numata K."/>
            <person name="Arakawa K."/>
        </authorList>
    </citation>
    <scope>NUCLEOTIDE SEQUENCE [LARGE SCALE GENOMIC DNA]</scope>
</reference>
<evidence type="ECO:0000313" key="1">
    <source>
        <dbReference type="EMBL" id="GBP83708.1"/>
    </source>
</evidence>
<evidence type="ECO:0000313" key="2">
    <source>
        <dbReference type="Proteomes" id="UP000299102"/>
    </source>
</evidence>